<sequence>MRLPLLIAGVAALLGAAPAPDDERSPRAQAKLDKALAGRVAGATVDCVDVARLSGPSIIDSRTILYRDMSRRVWRNDLPEQCGILRPERIVVLQLQGSQLCRGDAIDILDRGLNVPMGSCRLGGFTPYEKGQ</sequence>
<reference evidence="1 2" key="1">
    <citation type="submission" date="2021-08" db="EMBL/GenBank/DDBJ databases">
        <authorList>
            <person name="Tuo L."/>
        </authorList>
    </citation>
    <scope>NUCLEOTIDE SEQUENCE [LARGE SCALE GENOMIC DNA]</scope>
    <source>
        <strain evidence="1 2">JCM 31229</strain>
    </source>
</reference>
<organism evidence="1 2">
    <name type="scientific">Sphingomonas colocasiae</name>
    <dbReference type="NCBI Taxonomy" id="1848973"/>
    <lineage>
        <taxon>Bacteria</taxon>
        <taxon>Pseudomonadati</taxon>
        <taxon>Pseudomonadota</taxon>
        <taxon>Alphaproteobacteria</taxon>
        <taxon>Sphingomonadales</taxon>
        <taxon>Sphingomonadaceae</taxon>
        <taxon>Sphingomonas</taxon>
    </lineage>
</organism>
<proteinExistence type="predicted"/>
<dbReference type="Proteomes" id="UP000706039">
    <property type="component" value="Unassembled WGS sequence"/>
</dbReference>
<name>A0ABS7PT76_9SPHN</name>
<dbReference type="EMBL" id="JAINVV010000009">
    <property type="protein sequence ID" value="MBY8824545.1"/>
    <property type="molecule type" value="Genomic_DNA"/>
</dbReference>
<dbReference type="RefSeq" id="WP_222991644.1">
    <property type="nucleotide sequence ID" value="NZ_JAINVV010000009.1"/>
</dbReference>
<gene>
    <name evidence="1" type="ORF">K7G82_19725</name>
</gene>
<comment type="caution">
    <text evidence="1">The sequence shown here is derived from an EMBL/GenBank/DDBJ whole genome shotgun (WGS) entry which is preliminary data.</text>
</comment>
<keyword evidence="2" id="KW-1185">Reference proteome</keyword>
<evidence type="ECO:0000313" key="2">
    <source>
        <dbReference type="Proteomes" id="UP000706039"/>
    </source>
</evidence>
<evidence type="ECO:0008006" key="3">
    <source>
        <dbReference type="Google" id="ProtNLM"/>
    </source>
</evidence>
<evidence type="ECO:0000313" key="1">
    <source>
        <dbReference type="EMBL" id="MBY8824545.1"/>
    </source>
</evidence>
<accession>A0ABS7PT76</accession>
<protein>
    <recommendedName>
        <fullName evidence="3">DUF3617 family protein</fullName>
    </recommendedName>
</protein>